<dbReference type="Reactome" id="R-SSC-3371453">
    <property type="pathway name" value="Regulation of HSF1-mediated heat shock response"/>
</dbReference>
<reference evidence="2" key="2">
    <citation type="journal article" date="2020" name="Gigascience">
        <title>An improved pig reference genome sequence to enable pig genetics and genomics research.</title>
        <authorList>
            <person name="Warr A."/>
            <person name="Affara N."/>
            <person name="Aken B."/>
            <person name="Beiki H."/>
            <person name="Bickhart D.M."/>
            <person name="Billis K."/>
            <person name="Chow W."/>
            <person name="Eory L."/>
            <person name="Finlayson H.A."/>
            <person name="Flicek P."/>
            <person name="Giron C.G."/>
            <person name="Griffin D.K."/>
            <person name="Hall R."/>
            <person name="Hannum G."/>
            <person name="Hourlier T."/>
            <person name="Howe K."/>
            <person name="Hume D.A."/>
            <person name="Izuogu O."/>
            <person name="Kim K."/>
            <person name="Koren S."/>
            <person name="Liu H."/>
            <person name="Manchanda N."/>
            <person name="Martin F.J."/>
            <person name="Nonneman D.J."/>
            <person name="O'Connor R.E."/>
            <person name="Phillippy A.M."/>
            <person name="Rohrer G.A."/>
            <person name="Rosen B.D."/>
            <person name="Rund L.A."/>
            <person name="Sargent C.A."/>
            <person name="Schook L.B."/>
            <person name="Schroeder S.G."/>
            <person name="Schwartz A.S."/>
            <person name="Skinner B.M."/>
            <person name="Talbot R."/>
            <person name="Tseng E."/>
            <person name="Tuggle C.K."/>
            <person name="Watson M."/>
            <person name="Smith T.P.L."/>
            <person name="Archibald A.L."/>
        </authorList>
    </citation>
    <scope>NUCLEOTIDE SEQUENCE [LARGE SCALE GENOMIC DNA]</scope>
    <source>
        <strain evidence="2">Duroc</strain>
    </source>
</reference>
<evidence type="ECO:0000313" key="3">
    <source>
        <dbReference type="Proteomes" id="UP000008227"/>
    </source>
</evidence>
<dbReference type="Gene3D" id="3.90.640.10">
    <property type="entry name" value="Actin, Chain A, domain 4"/>
    <property type="match status" value="1"/>
</dbReference>
<reference evidence="2" key="3">
    <citation type="submission" date="2025-08" db="UniProtKB">
        <authorList>
            <consortium name="Ensembl"/>
        </authorList>
    </citation>
    <scope>IDENTIFICATION</scope>
</reference>
<dbReference type="GO" id="GO:0001525">
    <property type="term" value="P:angiogenesis"/>
    <property type="evidence" value="ECO:0007669"/>
    <property type="project" value="Ensembl"/>
</dbReference>
<keyword evidence="4" id="KW-1267">Proteomics identification</keyword>
<accession>A0A287A935</accession>
<dbReference type="Bgee" id="ENSSSCG00000007147">
    <property type="expression patterns" value="Expressed in endocardial endothelium and 43 other cell types or tissues"/>
</dbReference>
<keyword evidence="3" id="KW-1185">Reference proteome</keyword>
<evidence type="ECO:0000313" key="2">
    <source>
        <dbReference type="Ensembl" id="ENSSSCP00000040509.2"/>
    </source>
</evidence>
<reference evidence="2" key="4">
    <citation type="submission" date="2025-09" db="UniProtKB">
        <authorList>
            <consortium name="Ensembl"/>
        </authorList>
    </citation>
    <scope>IDENTIFICATION</scope>
</reference>
<sequence length="660" mass="72770">MLAVPELGLQELYIGSSPGRSPVPSPPGSPRTQESCAIAPLTPSQSPKPEARAPQQASFSVVVAIDFGTTSSGYAFSFASDPEAIHMMSFGYTARDYYHDLDPEEARDWLYFEKFKMKIHSTTDLTLKTQLEAVNGKKMPALEVFSHALRFFKEQALQELREQCPSLPEKDTVRWVLTVPAIWKQPAKQFMREAAYLAGLVSREDAEQLLIALEPEAASVYCRKLRLHQLLDLSSRAPGSRRLGERCSIDSSFRQAREQLRKSRHSRTFLVESGVGELWAEMQAGDRYMVADCGGGTVDLTVHQLEQPHGTLKELYKASGGPCGAVGVDLAFEQLLGRIFGEDFIATFKRQRPAAWVDLTIAFEARKRTAGPHRAGALNISLPFSFIDFYRKQRGHNVETALRRSSVNSVKWSSQGMLRMSCEAMNELFQPTVSGIIQHIEALLARPEVQGVKLLFLVGGFAESAVLQHAVQAALGPRGLRVVVPHDVGLTILKGAVLFGQAPGVVRVRRSPLTYGVGVLNRFVAGRHPPEKLLVRDGRRWCTDVFERFVAAEQSVALGEEVRRSYCPARPGQRRVLINLYCCAAEDARFITDPGVRKCGALSLELEPEPAEGGPNAAGAPPGRREIRAAMQFGDTEIKVTAVDVSTNRSVRATIDFLSN</sequence>
<dbReference type="InterPro" id="IPR043129">
    <property type="entry name" value="ATPase_NBD"/>
</dbReference>
<gene>
    <name evidence="2" type="primary">HSPA12B</name>
</gene>
<feature type="region of interest" description="Disordered" evidence="1">
    <location>
        <begin position="13"/>
        <end position="53"/>
    </location>
</feature>
<reference evidence="3" key="1">
    <citation type="submission" date="2009-11" db="EMBL/GenBank/DDBJ databases">
        <authorList>
            <consortium name="Porcine genome sequencing project"/>
        </authorList>
    </citation>
    <scope>NUCLEOTIDE SEQUENCE [LARGE SCALE GENOMIC DNA]</scope>
    <source>
        <strain evidence="3">Duroc</strain>
    </source>
</reference>
<protein>
    <submittedName>
        <fullName evidence="2">Heat shock protein family A (Hsp70) member 12B</fullName>
    </submittedName>
</protein>
<dbReference type="GeneTree" id="ENSGT00940000159032"/>
<dbReference type="ExpressionAtlas" id="A0A287A935">
    <property type="expression patterns" value="baseline and differential"/>
</dbReference>
<evidence type="ECO:0007829" key="4">
    <source>
        <dbReference type="PeptideAtlas" id="A0A287A935"/>
    </source>
</evidence>
<dbReference type="Gene3D" id="3.30.420.40">
    <property type="match status" value="2"/>
</dbReference>
<name>A0A287A935_PIG</name>
<dbReference type="AlphaFoldDB" id="A0A287A935"/>
<proteinExistence type="evidence at protein level"/>
<dbReference type="GO" id="GO:0043542">
    <property type="term" value="P:endothelial cell migration"/>
    <property type="evidence" value="ECO:0007669"/>
    <property type="project" value="Ensembl"/>
</dbReference>
<dbReference type="FunCoup" id="A0A287A935">
    <property type="interactions" value="396"/>
</dbReference>
<dbReference type="Ensembl" id="ENSSSCT00000055404.3">
    <property type="protein sequence ID" value="ENSSSCP00000040509.2"/>
    <property type="gene ID" value="ENSSSCG00000007147.5"/>
</dbReference>
<evidence type="ECO:0000256" key="1">
    <source>
        <dbReference type="SAM" id="MobiDB-lite"/>
    </source>
</evidence>
<dbReference type="PANTHER" id="PTHR14187:SF39">
    <property type="entry name" value="HEAT SHOCK 70 KDA PROTEIN 12B"/>
    <property type="match status" value="1"/>
</dbReference>
<dbReference type="Proteomes" id="UP000008227">
    <property type="component" value="Chromosome 17"/>
</dbReference>
<organism evidence="2 3">
    <name type="scientific">Sus scrofa</name>
    <name type="common">Pig</name>
    <dbReference type="NCBI Taxonomy" id="9823"/>
    <lineage>
        <taxon>Eukaryota</taxon>
        <taxon>Metazoa</taxon>
        <taxon>Chordata</taxon>
        <taxon>Craniata</taxon>
        <taxon>Vertebrata</taxon>
        <taxon>Euteleostomi</taxon>
        <taxon>Mammalia</taxon>
        <taxon>Eutheria</taxon>
        <taxon>Laurasiatheria</taxon>
        <taxon>Artiodactyla</taxon>
        <taxon>Suina</taxon>
        <taxon>Suidae</taxon>
        <taxon>Sus</taxon>
    </lineage>
</organism>
<dbReference type="SUPFAM" id="SSF53067">
    <property type="entry name" value="Actin-like ATPase domain"/>
    <property type="match status" value="2"/>
</dbReference>
<dbReference type="PANTHER" id="PTHR14187">
    <property type="entry name" value="ALPHA KINASE/ELONGATION FACTOR 2 KINASE"/>
    <property type="match status" value="1"/>
</dbReference>